<dbReference type="GO" id="GO:2001295">
    <property type="term" value="P:malonyl-CoA biosynthetic process"/>
    <property type="evidence" value="ECO:0007669"/>
    <property type="project" value="UniProtKB-UniRule"/>
</dbReference>
<dbReference type="Gene3D" id="3.90.226.10">
    <property type="entry name" value="2-enoyl-CoA Hydratase, Chain A, domain 1"/>
    <property type="match status" value="1"/>
</dbReference>
<dbReference type="InterPro" id="IPR000438">
    <property type="entry name" value="Acetyl_CoA_COase_Trfase_b_su"/>
</dbReference>
<comment type="catalytic activity">
    <reaction evidence="5">
        <text>N(6)-carboxybiotinyl-L-lysyl-[protein] + acetyl-CoA = N(6)-biotinyl-L-lysyl-[protein] + malonyl-CoA</text>
        <dbReference type="Rhea" id="RHEA:54728"/>
        <dbReference type="Rhea" id="RHEA-COMP:10505"/>
        <dbReference type="Rhea" id="RHEA-COMP:10506"/>
        <dbReference type="ChEBI" id="CHEBI:57288"/>
        <dbReference type="ChEBI" id="CHEBI:57384"/>
        <dbReference type="ChEBI" id="CHEBI:83144"/>
        <dbReference type="ChEBI" id="CHEBI:83145"/>
        <dbReference type="EC" id="2.1.3.15"/>
    </reaction>
</comment>
<name>A0A0U4WLM5_9BACL</name>
<keyword evidence="4 5" id="KW-0443">Lipid metabolism</keyword>
<keyword evidence="7" id="KW-1185">Reference proteome</keyword>
<dbReference type="PROSITE" id="PS50980">
    <property type="entry name" value="COA_CT_NTER"/>
    <property type="match status" value="1"/>
</dbReference>
<comment type="pathway">
    <text evidence="5">Lipid metabolism; malonyl-CoA biosynthesis; malonyl-CoA from acetyl-CoA: step 1/1.</text>
</comment>
<dbReference type="NCBIfam" id="TIGR00515">
    <property type="entry name" value="accD"/>
    <property type="match status" value="1"/>
</dbReference>
<dbReference type="KEGG" id="asoc:CB4_03475"/>
<comment type="function">
    <text evidence="5">Component of the acetyl coenzyme A carboxylase (ACC) complex. Biotin carboxylase (BC) catalyzes the carboxylation of biotin on its carrier protein (BCCP) and then the CO(2) group is transferred by the transcarboxylase to acetyl-CoA to form malonyl-CoA.</text>
</comment>
<dbReference type="OrthoDB" id="9772975at2"/>
<keyword evidence="5" id="KW-0547">Nucleotide-binding</keyword>
<dbReference type="AlphaFoldDB" id="A0A0U4WLM5"/>
<dbReference type="GO" id="GO:0016743">
    <property type="term" value="F:carboxyl- or carbamoyltransferase activity"/>
    <property type="evidence" value="ECO:0007669"/>
    <property type="project" value="UniProtKB-UniRule"/>
</dbReference>
<dbReference type="Proteomes" id="UP000217696">
    <property type="component" value="Chromosome"/>
</dbReference>
<dbReference type="SUPFAM" id="SSF52096">
    <property type="entry name" value="ClpP/crotonase"/>
    <property type="match status" value="1"/>
</dbReference>
<keyword evidence="5" id="KW-0276">Fatty acid metabolism</keyword>
<evidence type="ECO:0000256" key="1">
    <source>
        <dbReference type="ARBA" id="ARBA00022516"/>
    </source>
</evidence>
<dbReference type="EC" id="2.1.3.15" evidence="5"/>
<feature type="binding site" evidence="5">
    <location>
        <position position="29"/>
    </location>
    <ligand>
        <name>Zn(2+)</name>
        <dbReference type="ChEBI" id="CHEBI:29105"/>
    </ligand>
</feature>
<dbReference type="PANTHER" id="PTHR42995">
    <property type="entry name" value="ACETYL-COENZYME A CARBOXYLASE CARBOXYL TRANSFERASE SUBUNIT BETA, CHLOROPLASTIC"/>
    <property type="match status" value="1"/>
</dbReference>
<protein>
    <recommendedName>
        <fullName evidence="5">Acetyl-coenzyme A carboxylase carboxyl transferase subunit beta</fullName>
        <shortName evidence="5">ACCase subunit beta</shortName>
        <shortName evidence="5">Acetyl-CoA carboxylase carboxyltransferase subunit beta</shortName>
        <ecNumber evidence="5">2.1.3.15</ecNumber>
    </recommendedName>
</protein>
<feature type="binding site" evidence="5">
    <location>
        <position position="26"/>
    </location>
    <ligand>
        <name>Zn(2+)</name>
        <dbReference type="ChEBI" id="CHEBI:29105"/>
    </ligand>
</feature>
<evidence type="ECO:0000256" key="3">
    <source>
        <dbReference type="ARBA" id="ARBA00022771"/>
    </source>
</evidence>
<dbReference type="GO" id="GO:0003989">
    <property type="term" value="F:acetyl-CoA carboxylase activity"/>
    <property type="evidence" value="ECO:0007669"/>
    <property type="project" value="InterPro"/>
</dbReference>
<keyword evidence="5" id="KW-0067">ATP-binding</keyword>
<comment type="caution">
    <text evidence="5">Lacks conserved residue(s) required for the propagation of feature annotation.</text>
</comment>
<keyword evidence="6" id="KW-0436">Ligase</keyword>
<reference evidence="6 7" key="1">
    <citation type="submission" date="2015-12" db="EMBL/GenBank/DDBJ databases">
        <title>Genome sequence of Aneurinibacillus soli.</title>
        <authorList>
            <person name="Lee J.S."/>
            <person name="Lee K.C."/>
            <person name="Kim K.K."/>
            <person name="Lee B.W."/>
        </authorList>
    </citation>
    <scope>NUCLEOTIDE SEQUENCE [LARGE SCALE GENOMIC DNA]</scope>
    <source>
        <strain evidence="6 7">CB4</strain>
    </source>
</reference>
<accession>A0A0U4WLM5</accession>
<evidence type="ECO:0000313" key="6">
    <source>
        <dbReference type="EMBL" id="BAU29288.1"/>
    </source>
</evidence>
<dbReference type="PANTHER" id="PTHR42995:SF5">
    <property type="entry name" value="ACETYL-COENZYME A CARBOXYLASE CARBOXYL TRANSFERASE SUBUNIT BETA, CHLOROPLASTIC"/>
    <property type="match status" value="1"/>
</dbReference>
<dbReference type="EMBL" id="AP017312">
    <property type="protein sequence ID" value="BAU29288.1"/>
    <property type="molecule type" value="Genomic_DNA"/>
</dbReference>
<comment type="subunit">
    <text evidence="5">Acetyl-CoA carboxylase is a heterohexamer composed of biotin carboxyl carrier protein (AccB), biotin carboxylase (AccC) and two subunits each of ACCase subunit alpha (AccA) and ACCase subunit beta (AccD).</text>
</comment>
<evidence type="ECO:0000256" key="5">
    <source>
        <dbReference type="HAMAP-Rule" id="MF_01395"/>
    </source>
</evidence>
<proteinExistence type="inferred from homology"/>
<dbReference type="PRINTS" id="PR01070">
    <property type="entry name" value="ACCCTRFRASEB"/>
</dbReference>
<sequence>MQSTTTPFRFHKLAEVTTRPPQVIVCPTCHKLYQKSRLVEEVYTCECGFQFRLTAKNRIKTLLDPGSFTEWDAGITSKNPLDFKGYDDKLQKATLTSGVNEGVITGIGTLHGQRVVVAVMEPLFMMGSMGSSIGEKITRAIEGATREQVPVFIFSASGGARMQEGVLSLMQMAKTSAALQRHSAAGLLYISILTHPTTGGVTASYAMLGDIILSEPGALIGFAGRRVIEQTIKQKLPDGFQSAEFLLEHGMLDAIVPRKQMRETLARFVALHRKPKEWEAYGS</sequence>
<comment type="similarity">
    <text evidence="5">Belongs to the AccD/PCCB family.</text>
</comment>
<evidence type="ECO:0000313" key="7">
    <source>
        <dbReference type="Proteomes" id="UP000217696"/>
    </source>
</evidence>
<dbReference type="RefSeq" id="WP_096466975.1">
    <property type="nucleotide sequence ID" value="NZ_AP017312.1"/>
</dbReference>
<dbReference type="UniPathway" id="UPA00655">
    <property type="reaction ID" value="UER00711"/>
</dbReference>
<organism evidence="6 7">
    <name type="scientific">Aneurinibacillus soli</name>
    <dbReference type="NCBI Taxonomy" id="1500254"/>
    <lineage>
        <taxon>Bacteria</taxon>
        <taxon>Bacillati</taxon>
        <taxon>Bacillota</taxon>
        <taxon>Bacilli</taxon>
        <taxon>Bacillales</taxon>
        <taxon>Paenibacillaceae</taxon>
        <taxon>Aneurinibacillus group</taxon>
        <taxon>Aneurinibacillus</taxon>
    </lineage>
</organism>
<evidence type="ECO:0000256" key="2">
    <source>
        <dbReference type="ARBA" id="ARBA00022679"/>
    </source>
</evidence>
<dbReference type="Pfam" id="PF01039">
    <property type="entry name" value="Carboxyl_trans"/>
    <property type="match status" value="1"/>
</dbReference>
<feature type="binding site" evidence="5">
    <location>
        <position position="45"/>
    </location>
    <ligand>
        <name>Zn(2+)</name>
        <dbReference type="ChEBI" id="CHEBI:29105"/>
    </ligand>
</feature>
<keyword evidence="3 5" id="KW-0863">Zinc-finger</keyword>
<comment type="cofactor">
    <cofactor evidence="5">
        <name>Zn(2+)</name>
        <dbReference type="ChEBI" id="CHEBI:29105"/>
    </cofactor>
    <text evidence="5">Binds 1 zinc ion per subunit.</text>
</comment>
<dbReference type="GO" id="GO:0009317">
    <property type="term" value="C:acetyl-CoA carboxylase complex"/>
    <property type="evidence" value="ECO:0007669"/>
    <property type="project" value="InterPro"/>
</dbReference>
<dbReference type="HAMAP" id="MF_01395">
    <property type="entry name" value="AcetylCoA_CT_beta"/>
    <property type="match status" value="1"/>
</dbReference>
<dbReference type="InterPro" id="IPR011762">
    <property type="entry name" value="COA_CT_N"/>
</dbReference>
<keyword evidence="5" id="KW-0862">Zinc</keyword>
<dbReference type="GO" id="GO:0005524">
    <property type="term" value="F:ATP binding"/>
    <property type="evidence" value="ECO:0007669"/>
    <property type="project" value="UniProtKB-KW"/>
</dbReference>
<keyword evidence="5" id="KW-0275">Fatty acid biosynthesis</keyword>
<comment type="subcellular location">
    <subcellularLocation>
        <location evidence="5">Cytoplasm</location>
    </subcellularLocation>
</comment>
<gene>
    <name evidence="6" type="primary">accD_1</name>
    <name evidence="5" type="synonym">accD</name>
    <name evidence="6" type="ORF">CB4_03475</name>
</gene>
<dbReference type="InterPro" id="IPR034733">
    <property type="entry name" value="AcCoA_carboxyl_beta"/>
</dbReference>
<keyword evidence="2 5" id="KW-0808">Transferase</keyword>
<dbReference type="InterPro" id="IPR029045">
    <property type="entry name" value="ClpP/crotonase-like_dom_sf"/>
</dbReference>
<keyword evidence="5" id="KW-0479">Metal-binding</keyword>
<keyword evidence="1 5" id="KW-0444">Lipid biosynthesis</keyword>
<dbReference type="GO" id="GO:0008270">
    <property type="term" value="F:zinc ion binding"/>
    <property type="evidence" value="ECO:0007669"/>
    <property type="project" value="UniProtKB-UniRule"/>
</dbReference>
<feature type="binding site" evidence="5">
    <location>
        <position position="47"/>
    </location>
    <ligand>
        <name>Zn(2+)</name>
        <dbReference type="ChEBI" id="CHEBI:29105"/>
    </ligand>
</feature>
<dbReference type="GO" id="GO:0006633">
    <property type="term" value="P:fatty acid biosynthetic process"/>
    <property type="evidence" value="ECO:0007669"/>
    <property type="project" value="UniProtKB-KW"/>
</dbReference>
<evidence type="ECO:0000256" key="4">
    <source>
        <dbReference type="ARBA" id="ARBA00023098"/>
    </source>
</evidence>
<keyword evidence="5" id="KW-0963">Cytoplasm</keyword>